<feature type="non-terminal residue" evidence="1">
    <location>
        <position position="73"/>
    </location>
</feature>
<feature type="non-terminal residue" evidence="1">
    <location>
        <position position="1"/>
    </location>
</feature>
<name>A0ACA9SKF3_9GLOM</name>
<protein>
    <submittedName>
        <fullName evidence="1">27464_t:CDS:1</fullName>
    </submittedName>
</protein>
<proteinExistence type="predicted"/>
<dbReference type="Proteomes" id="UP000789920">
    <property type="component" value="Unassembled WGS sequence"/>
</dbReference>
<accession>A0ACA9SKF3</accession>
<gene>
    <name evidence="1" type="ORF">RPERSI_LOCUS32345</name>
</gene>
<dbReference type="EMBL" id="CAJVQC010134412">
    <property type="protein sequence ID" value="CAG8842493.1"/>
    <property type="molecule type" value="Genomic_DNA"/>
</dbReference>
<evidence type="ECO:0000313" key="1">
    <source>
        <dbReference type="EMBL" id="CAG8842493.1"/>
    </source>
</evidence>
<comment type="caution">
    <text evidence="1">The sequence shown here is derived from an EMBL/GenBank/DDBJ whole genome shotgun (WGS) entry which is preliminary data.</text>
</comment>
<reference evidence="1" key="1">
    <citation type="submission" date="2021-06" db="EMBL/GenBank/DDBJ databases">
        <authorList>
            <person name="Kallberg Y."/>
            <person name="Tangrot J."/>
            <person name="Rosling A."/>
        </authorList>
    </citation>
    <scope>NUCLEOTIDE SEQUENCE</scope>
    <source>
        <strain evidence="1">MA461A</strain>
    </source>
</reference>
<evidence type="ECO:0000313" key="2">
    <source>
        <dbReference type="Proteomes" id="UP000789920"/>
    </source>
</evidence>
<sequence length="73" mass="8530">LLQERGTIVTVKVIARCVYEYRYYFLKVEKLTFAGINQDDLFIMLASDKKFGGGFPDPRDVNPDWERIPSEKQ</sequence>
<keyword evidence="2" id="KW-1185">Reference proteome</keyword>
<organism evidence="1 2">
    <name type="scientific">Racocetra persica</name>
    <dbReference type="NCBI Taxonomy" id="160502"/>
    <lineage>
        <taxon>Eukaryota</taxon>
        <taxon>Fungi</taxon>
        <taxon>Fungi incertae sedis</taxon>
        <taxon>Mucoromycota</taxon>
        <taxon>Glomeromycotina</taxon>
        <taxon>Glomeromycetes</taxon>
        <taxon>Diversisporales</taxon>
        <taxon>Gigasporaceae</taxon>
        <taxon>Racocetra</taxon>
    </lineage>
</organism>